<gene>
    <name evidence="1" type="ORF">ETH_00023595</name>
</gene>
<keyword evidence="2" id="KW-1185">Reference proteome</keyword>
<reference evidence="1" key="1">
    <citation type="submission" date="2013-10" db="EMBL/GenBank/DDBJ databases">
        <title>Genomic analysis of the causative agents of coccidiosis in chickens.</title>
        <authorList>
            <person name="Reid A.J."/>
            <person name="Blake D."/>
            <person name="Billington K."/>
            <person name="Browne H."/>
            <person name="Dunn M."/>
            <person name="Hung S."/>
            <person name="Kawahara F."/>
            <person name="Miranda-Saavedra D."/>
            <person name="Mourier T."/>
            <person name="Nagra H."/>
            <person name="Otto T.D."/>
            <person name="Rawlings N."/>
            <person name="Sanchez A."/>
            <person name="Sanders M."/>
            <person name="Subramaniam C."/>
            <person name="Tay Y."/>
            <person name="Dear P."/>
            <person name="Doerig C."/>
            <person name="Gruber A."/>
            <person name="Parkinson J."/>
            <person name="Shirley M."/>
            <person name="Wan K.L."/>
            <person name="Berriman M."/>
            <person name="Tomley F."/>
            <person name="Pain A."/>
        </authorList>
    </citation>
    <scope>NUCLEOTIDE SEQUENCE [LARGE SCALE GENOMIC DNA]</scope>
    <source>
        <strain evidence="1">Houghton</strain>
    </source>
</reference>
<reference evidence="1" key="2">
    <citation type="submission" date="2013-10" db="EMBL/GenBank/DDBJ databases">
        <authorList>
            <person name="Aslett M."/>
        </authorList>
    </citation>
    <scope>NUCLEOTIDE SEQUENCE [LARGE SCALE GENOMIC DNA]</scope>
    <source>
        <strain evidence="1">Houghton</strain>
    </source>
</reference>
<organism evidence="1 2">
    <name type="scientific">Eimeria tenella</name>
    <name type="common">Coccidian parasite</name>
    <dbReference type="NCBI Taxonomy" id="5802"/>
    <lineage>
        <taxon>Eukaryota</taxon>
        <taxon>Sar</taxon>
        <taxon>Alveolata</taxon>
        <taxon>Apicomplexa</taxon>
        <taxon>Conoidasida</taxon>
        <taxon>Coccidia</taxon>
        <taxon>Eucoccidiorida</taxon>
        <taxon>Eimeriorina</taxon>
        <taxon>Eimeriidae</taxon>
        <taxon>Eimeria</taxon>
    </lineage>
</organism>
<dbReference type="EMBL" id="HG675698">
    <property type="protein sequence ID" value="CDJ42187.1"/>
    <property type="molecule type" value="Genomic_DNA"/>
</dbReference>
<dbReference type="VEuPathDB" id="ToxoDB:ETH2_0651200"/>
<dbReference type="OrthoDB" id="10268728at2759"/>
<dbReference type="SUPFAM" id="SSF57184">
    <property type="entry name" value="Growth factor receptor domain"/>
    <property type="match status" value="1"/>
</dbReference>
<accession>U6KVM0</accession>
<name>U6KVM0_EIMTE</name>
<proteinExistence type="predicted"/>
<dbReference type="InterPro" id="IPR009030">
    <property type="entry name" value="Growth_fac_rcpt_cys_sf"/>
</dbReference>
<dbReference type="VEuPathDB" id="ToxoDB:ETH_00023595"/>
<dbReference type="GeneID" id="25253831"/>
<dbReference type="RefSeq" id="XP_013232937.1">
    <property type="nucleotide sequence ID" value="XM_013377483.1"/>
</dbReference>
<evidence type="ECO:0000313" key="1">
    <source>
        <dbReference type="EMBL" id="CDJ42187.1"/>
    </source>
</evidence>
<dbReference type="Proteomes" id="UP000030747">
    <property type="component" value="Unassembled WGS sequence"/>
</dbReference>
<sequence>MQVPCRDLLRYYRAEHDAEAYPCPAGTLGLMPGATSHKSCSPCPAGYICKMTDGEGKYLRSSAEPCPAGHICLRDAVACPAPKRLDQCSRRAGEFVVYKDGEGYKATAYCAEGTVHPDDAKKNTSAANGLFSLEGYGSCMSCPAGYTCEGDLFPDPVP</sequence>
<dbReference type="AlphaFoldDB" id="U6KVM0"/>
<evidence type="ECO:0000313" key="2">
    <source>
        <dbReference type="Proteomes" id="UP000030747"/>
    </source>
</evidence>
<protein>
    <submittedName>
        <fullName evidence="1">Uncharacterized protein</fullName>
    </submittedName>
</protein>